<dbReference type="SUPFAM" id="SSF46689">
    <property type="entry name" value="Homeodomain-like"/>
    <property type="match status" value="1"/>
</dbReference>
<evidence type="ECO:0000256" key="1">
    <source>
        <dbReference type="ARBA" id="ARBA00023015"/>
    </source>
</evidence>
<keyword evidence="7" id="KW-1185">Reference proteome</keyword>
<dbReference type="InterPro" id="IPR023772">
    <property type="entry name" value="DNA-bd_HTH_TetR-type_CS"/>
</dbReference>
<proteinExistence type="predicted"/>
<keyword evidence="3" id="KW-0804">Transcription</keyword>
<evidence type="ECO:0000313" key="7">
    <source>
        <dbReference type="Proteomes" id="UP000003257"/>
    </source>
</evidence>
<dbReference type="InterPro" id="IPR001647">
    <property type="entry name" value="HTH_TetR"/>
</dbReference>
<feature type="DNA-binding region" description="H-T-H motif" evidence="4">
    <location>
        <begin position="51"/>
        <end position="70"/>
    </location>
</feature>
<dbReference type="InterPro" id="IPR011075">
    <property type="entry name" value="TetR_C"/>
</dbReference>
<organism evidence="6 7">
    <name type="scientific">Sulfitobacter indolifex HEL-45</name>
    <dbReference type="NCBI Taxonomy" id="391624"/>
    <lineage>
        <taxon>Bacteria</taxon>
        <taxon>Pseudomonadati</taxon>
        <taxon>Pseudomonadota</taxon>
        <taxon>Alphaproteobacteria</taxon>
        <taxon>Rhodobacterales</taxon>
        <taxon>Roseobacteraceae</taxon>
        <taxon>Sulfitobacter</taxon>
    </lineage>
</organism>
<evidence type="ECO:0000259" key="5">
    <source>
        <dbReference type="PROSITE" id="PS50977"/>
    </source>
</evidence>
<dbReference type="PROSITE" id="PS01081">
    <property type="entry name" value="HTH_TETR_1"/>
    <property type="match status" value="1"/>
</dbReference>
<feature type="domain" description="HTH tetR-type" evidence="5">
    <location>
        <begin position="28"/>
        <end position="88"/>
    </location>
</feature>
<dbReference type="Proteomes" id="UP000003257">
    <property type="component" value="Unassembled WGS sequence"/>
</dbReference>
<dbReference type="PANTHER" id="PTHR47506">
    <property type="entry name" value="TRANSCRIPTIONAL REGULATORY PROTEIN"/>
    <property type="match status" value="1"/>
</dbReference>
<evidence type="ECO:0000256" key="2">
    <source>
        <dbReference type="ARBA" id="ARBA00023125"/>
    </source>
</evidence>
<gene>
    <name evidence="6" type="ORF">OIHEL45_16756</name>
</gene>
<dbReference type="Gene3D" id="1.10.357.10">
    <property type="entry name" value="Tetracycline Repressor, domain 2"/>
    <property type="match status" value="1"/>
</dbReference>
<comment type="caution">
    <text evidence="6">The sequence shown here is derived from an EMBL/GenBank/DDBJ whole genome shotgun (WGS) entry which is preliminary data.</text>
</comment>
<dbReference type="EMBL" id="ABID01000017">
    <property type="protein sequence ID" value="EDQ03444.1"/>
    <property type="molecule type" value="Genomic_DNA"/>
</dbReference>
<sequence>MIKIIDYIPTVWYVANMPRPTKQYPERGDARKRLLQAARDVIRRKGFAATSVDDLCQSAGVTKGAFFHHFKTKDALGVAAANFWTETTSALFASAPYHEPDDPLDRVLAYLDFRKGIIGGETFEYTCLVGTMTQEVHDSAPAIRDACAASIFGHAATLEADIKAARKQRNIDADWTAESLARHTQAVLQGGFILAKATGDPDLARESVDHLIRYVRGLFGVEPNTSETSSKEKST</sequence>
<evidence type="ECO:0000256" key="3">
    <source>
        <dbReference type="ARBA" id="ARBA00023163"/>
    </source>
</evidence>
<dbReference type="Pfam" id="PF00440">
    <property type="entry name" value="TetR_N"/>
    <property type="match status" value="1"/>
</dbReference>
<dbReference type="PANTHER" id="PTHR47506:SF3">
    <property type="entry name" value="HTH-TYPE TRANSCRIPTIONAL REGULATOR LMRA"/>
    <property type="match status" value="1"/>
</dbReference>
<keyword evidence="1" id="KW-0805">Transcription regulation</keyword>
<keyword evidence="2 4" id="KW-0238">DNA-binding</keyword>
<dbReference type="InterPro" id="IPR009057">
    <property type="entry name" value="Homeodomain-like_sf"/>
</dbReference>
<protein>
    <submittedName>
        <fullName evidence="6">Regulatory protein, TetR family</fullName>
    </submittedName>
</protein>
<name>A0ABM9X1W5_9RHOB</name>
<dbReference type="SUPFAM" id="SSF48498">
    <property type="entry name" value="Tetracyclin repressor-like, C-terminal domain"/>
    <property type="match status" value="1"/>
</dbReference>
<dbReference type="InterPro" id="IPR036271">
    <property type="entry name" value="Tet_transcr_reg_TetR-rel_C_sf"/>
</dbReference>
<evidence type="ECO:0000256" key="4">
    <source>
        <dbReference type="PROSITE-ProRule" id="PRU00335"/>
    </source>
</evidence>
<dbReference type="PRINTS" id="PR00455">
    <property type="entry name" value="HTHTETR"/>
</dbReference>
<accession>A0ABM9X1W5</accession>
<evidence type="ECO:0000313" key="6">
    <source>
        <dbReference type="EMBL" id="EDQ03444.1"/>
    </source>
</evidence>
<dbReference type="Pfam" id="PF16925">
    <property type="entry name" value="TetR_C_13"/>
    <property type="match status" value="1"/>
</dbReference>
<reference evidence="6 7" key="1">
    <citation type="submission" date="2007-11" db="EMBL/GenBank/DDBJ databases">
        <authorList>
            <person name="Wagner-Dobler I."/>
            <person name="Ferriera S."/>
            <person name="Johnson J."/>
            <person name="Kravitz S."/>
            <person name="Beeson K."/>
            <person name="Sutton G."/>
            <person name="Rogers Y.-H."/>
            <person name="Friedman R."/>
            <person name="Frazier M."/>
            <person name="Venter J.C."/>
        </authorList>
    </citation>
    <scope>NUCLEOTIDE SEQUENCE [LARGE SCALE GENOMIC DNA]</scope>
    <source>
        <strain evidence="6 7">HEL-45</strain>
    </source>
</reference>
<dbReference type="PROSITE" id="PS50977">
    <property type="entry name" value="HTH_TETR_2"/>
    <property type="match status" value="1"/>
</dbReference>